<dbReference type="InterPro" id="IPR037069">
    <property type="entry name" value="AcylCoA_DH/ox_N_sf"/>
</dbReference>
<dbReference type="GO" id="GO:0050660">
    <property type="term" value="F:flavin adenine dinucleotide binding"/>
    <property type="evidence" value="ECO:0007669"/>
    <property type="project" value="InterPro"/>
</dbReference>
<dbReference type="Gene3D" id="1.20.140.10">
    <property type="entry name" value="Butyryl-CoA Dehydrogenase, subunit A, domain 3"/>
    <property type="match status" value="1"/>
</dbReference>
<keyword evidence="5 6" id="KW-0560">Oxidoreductase</keyword>
<evidence type="ECO:0000259" key="7">
    <source>
        <dbReference type="Pfam" id="PF00441"/>
    </source>
</evidence>
<dbReference type="GO" id="GO:0005737">
    <property type="term" value="C:cytoplasm"/>
    <property type="evidence" value="ECO:0007669"/>
    <property type="project" value="TreeGrafter"/>
</dbReference>
<dbReference type="PANTHER" id="PTHR48083:SF2">
    <property type="entry name" value="MEDIUM-CHAIN SPECIFIC ACYL-COA DEHYDROGENASE, MITOCHONDRIAL"/>
    <property type="match status" value="1"/>
</dbReference>
<dbReference type="PIRSF" id="PIRSF016578">
    <property type="entry name" value="HsaA"/>
    <property type="match status" value="1"/>
</dbReference>
<dbReference type="InterPro" id="IPR036250">
    <property type="entry name" value="AcylCo_DH-like_C"/>
</dbReference>
<reference evidence="10 11" key="1">
    <citation type="submission" date="2018-06" db="EMBL/GenBank/DDBJ databases">
        <title>Streptomyces reniochalinae sp. nov. and Streptomyces diacarnus sp. nov. from marine sponges.</title>
        <authorList>
            <person name="Li L."/>
        </authorList>
    </citation>
    <scope>NUCLEOTIDE SEQUENCE [LARGE SCALE GENOMIC DNA]</scope>
    <source>
        <strain evidence="10 11">LHW50302</strain>
    </source>
</reference>
<comment type="caution">
    <text evidence="10">The sequence shown here is derived from an EMBL/GenBank/DDBJ whole genome shotgun (WGS) entry which is preliminary data.</text>
</comment>
<dbReference type="Pfam" id="PF00441">
    <property type="entry name" value="Acyl-CoA_dh_1"/>
    <property type="match status" value="1"/>
</dbReference>
<dbReference type="GO" id="GO:0033539">
    <property type="term" value="P:fatty acid beta-oxidation using acyl-CoA dehydrogenase"/>
    <property type="evidence" value="ECO:0007669"/>
    <property type="project" value="TreeGrafter"/>
</dbReference>
<evidence type="ECO:0000256" key="6">
    <source>
        <dbReference type="RuleBase" id="RU362125"/>
    </source>
</evidence>
<dbReference type="Gene3D" id="1.10.540.10">
    <property type="entry name" value="Acyl-CoA dehydrogenase/oxidase, N-terminal domain"/>
    <property type="match status" value="1"/>
</dbReference>
<dbReference type="GO" id="GO:0003995">
    <property type="term" value="F:acyl-CoA dehydrogenase activity"/>
    <property type="evidence" value="ECO:0007669"/>
    <property type="project" value="TreeGrafter"/>
</dbReference>
<evidence type="ECO:0000259" key="8">
    <source>
        <dbReference type="Pfam" id="PF02770"/>
    </source>
</evidence>
<dbReference type="RefSeq" id="WP_114017865.1">
    <property type="nucleotide sequence ID" value="NZ_QOIM01000041.1"/>
</dbReference>
<feature type="domain" description="Acyl-CoA dehydrogenase/oxidase C-terminal" evidence="7">
    <location>
        <begin position="237"/>
        <end position="387"/>
    </location>
</feature>
<keyword evidence="3 6" id="KW-0285">Flavoprotein</keyword>
<dbReference type="PANTHER" id="PTHR48083">
    <property type="entry name" value="MEDIUM-CHAIN SPECIFIC ACYL-COA DEHYDROGENASE, MITOCHONDRIAL-RELATED"/>
    <property type="match status" value="1"/>
</dbReference>
<proteinExistence type="inferred from homology"/>
<feature type="domain" description="Acyl-CoA oxidase/dehydrogenase middle" evidence="8">
    <location>
        <begin position="131"/>
        <end position="224"/>
    </location>
</feature>
<keyword evidence="11" id="KW-1185">Reference proteome</keyword>
<dbReference type="FunFam" id="1.20.140.10:FF:000001">
    <property type="entry name" value="Acyl-CoA dehydrogenase"/>
    <property type="match status" value="1"/>
</dbReference>
<evidence type="ECO:0000256" key="5">
    <source>
        <dbReference type="ARBA" id="ARBA00023002"/>
    </source>
</evidence>
<feature type="domain" description="Acyl-CoA dehydrogenase/oxidase N-terminal" evidence="9">
    <location>
        <begin position="19"/>
        <end position="126"/>
    </location>
</feature>
<dbReference type="InterPro" id="IPR009100">
    <property type="entry name" value="AcylCoA_DH/oxidase_NM_dom_sf"/>
</dbReference>
<dbReference type="SUPFAM" id="SSF47203">
    <property type="entry name" value="Acyl-CoA dehydrogenase C-terminal domain-like"/>
    <property type="match status" value="1"/>
</dbReference>
<evidence type="ECO:0000259" key="9">
    <source>
        <dbReference type="Pfam" id="PF02771"/>
    </source>
</evidence>
<keyword evidence="4 6" id="KW-0274">FAD</keyword>
<evidence type="ECO:0000313" key="10">
    <source>
        <dbReference type="EMBL" id="RCG15338.1"/>
    </source>
</evidence>
<sequence length="397" mass="43528">MSEQHGTRPAQQGVGPAQYERLRQKVTAWVTGPGEEWAARIEATGQVPEQLWAELREEGFLRMAAPRSYGGHGLSFTQWMGLMEIFSRSHGSLRMIVHVVNGIWRAMDPFATDEQRKKFVLPAIEGDLKIAFTLTEPGNGTGADITTSVERDGDTYHLTGDKHLITFGVRCDYYLLAARVAGSTGHEGTVCLLVPRDAQGVHVEDTSQTMGVTGTDHATLRFERTPVPVANRLGKEGEGLDVALGGFLTPSRISVGMSCVGLAQRAQELALDYARSRHTFGKKLTGRQAVQFMLAENAADIEAAKQLVMHAARTFEEGGEDASMLSSMAKMTAVSMLTRVTDNALQVHGGLGYWKTSPIERVYRDARAQRFEEGTNEIQKTVVFRELLRAHTQGGNP</sequence>
<dbReference type="AlphaFoldDB" id="A0A367EB92"/>
<evidence type="ECO:0000313" key="11">
    <source>
        <dbReference type="Proteomes" id="UP000253507"/>
    </source>
</evidence>
<protein>
    <submittedName>
        <fullName evidence="10">Acyl-CoA dehydrogenase</fullName>
    </submittedName>
</protein>
<dbReference type="InterPro" id="IPR006091">
    <property type="entry name" value="Acyl-CoA_Oxase/DH_mid-dom"/>
</dbReference>
<comment type="similarity">
    <text evidence="2 6">Belongs to the acyl-CoA dehydrogenase family.</text>
</comment>
<evidence type="ECO:0000256" key="2">
    <source>
        <dbReference type="ARBA" id="ARBA00009347"/>
    </source>
</evidence>
<accession>A0A367EB92</accession>
<dbReference type="InterPro" id="IPR050741">
    <property type="entry name" value="Acyl-CoA_dehydrogenase"/>
</dbReference>
<dbReference type="Gene3D" id="2.40.110.10">
    <property type="entry name" value="Butyryl-CoA Dehydrogenase, subunit A, domain 2"/>
    <property type="match status" value="1"/>
</dbReference>
<evidence type="ECO:0000256" key="1">
    <source>
        <dbReference type="ARBA" id="ARBA00001974"/>
    </source>
</evidence>
<name>A0A367EB92_9ACTN</name>
<dbReference type="Proteomes" id="UP000253507">
    <property type="component" value="Unassembled WGS sequence"/>
</dbReference>
<dbReference type="InterPro" id="IPR046373">
    <property type="entry name" value="Acyl-CoA_Oxase/DH_mid-dom_sf"/>
</dbReference>
<evidence type="ECO:0000256" key="4">
    <source>
        <dbReference type="ARBA" id="ARBA00022827"/>
    </source>
</evidence>
<dbReference type="Pfam" id="PF02771">
    <property type="entry name" value="Acyl-CoA_dh_N"/>
    <property type="match status" value="1"/>
</dbReference>
<comment type="cofactor">
    <cofactor evidence="1 6">
        <name>FAD</name>
        <dbReference type="ChEBI" id="CHEBI:57692"/>
    </cofactor>
</comment>
<dbReference type="EMBL" id="QOIM01000041">
    <property type="protein sequence ID" value="RCG15338.1"/>
    <property type="molecule type" value="Genomic_DNA"/>
</dbReference>
<dbReference type="Pfam" id="PF02770">
    <property type="entry name" value="Acyl-CoA_dh_M"/>
    <property type="match status" value="1"/>
</dbReference>
<gene>
    <name evidence="10" type="ORF">DQ392_24465</name>
</gene>
<evidence type="ECO:0000256" key="3">
    <source>
        <dbReference type="ARBA" id="ARBA00022630"/>
    </source>
</evidence>
<dbReference type="OrthoDB" id="2769798at2"/>
<dbReference type="InterPro" id="IPR009075">
    <property type="entry name" value="AcylCo_DH/oxidase_C"/>
</dbReference>
<dbReference type="InterPro" id="IPR013786">
    <property type="entry name" value="AcylCoA_DH/ox_N"/>
</dbReference>
<dbReference type="CDD" id="cd00567">
    <property type="entry name" value="ACAD"/>
    <property type="match status" value="1"/>
</dbReference>
<dbReference type="SUPFAM" id="SSF56645">
    <property type="entry name" value="Acyl-CoA dehydrogenase NM domain-like"/>
    <property type="match status" value="1"/>
</dbReference>
<organism evidence="10 11">
    <name type="scientific">Streptomyces reniochalinae</name>
    <dbReference type="NCBI Taxonomy" id="2250578"/>
    <lineage>
        <taxon>Bacteria</taxon>
        <taxon>Bacillati</taxon>
        <taxon>Actinomycetota</taxon>
        <taxon>Actinomycetes</taxon>
        <taxon>Kitasatosporales</taxon>
        <taxon>Streptomycetaceae</taxon>
        <taxon>Streptomyces</taxon>
    </lineage>
</organism>